<evidence type="ECO:0000256" key="3">
    <source>
        <dbReference type="ARBA" id="ARBA00023136"/>
    </source>
</evidence>
<keyword evidence="13" id="KW-1185">Reference proteome</keyword>
<dbReference type="InterPro" id="IPR001368">
    <property type="entry name" value="TNFR/NGFR_Cys_rich_reg"/>
</dbReference>
<protein>
    <recommendedName>
        <fullName evidence="11">TNFR-Cys domain-containing protein</fullName>
    </recommendedName>
</protein>
<evidence type="ECO:0000313" key="13">
    <source>
        <dbReference type="Proteomes" id="UP000694387"/>
    </source>
</evidence>
<dbReference type="Proteomes" id="UP000694387">
    <property type="component" value="Chromosome 17"/>
</dbReference>
<reference evidence="12" key="2">
    <citation type="submission" date="2025-08" db="UniProtKB">
        <authorList>
            <consortium name="Ensembl"/>
        </authorList>
    </citation>
    <scope>IDENTIFICATION</scope>
</reference>
<evidence type="ECO:0000256" key="10">
    <source>
        <dbReference type="SAM" id="SignalP"/>
    </source>
</evidence>
<feature type="repeat" description="TNFR-Cys" evidence="7">
    <location>
        <begin position="115"/>
        <end position="155"/>
    </location>
</feature>
<evidence type="ECO:0000313" key="12">
    <source>
        <dbReference type="Ensembl" id="ENSEASP00005051228.1"/>
    </source>
</evidence>
<evidence type="ECO:0000256" key="9">
    <source>
        <dbReference type="SAM" id="Phobius"/>
    </source>
</evidence>
<dbReference type="InterPro" id="IPR052491">
    <property type="entry name" value="TNFRSF10"/>
</dbReference>
<name>A0A9L0JFW1_EQUAS</name>
<keyword evidence="2" id="KW-0677">Repeat</keyword>
<dbReference type="PROSITE" id="PS50050">
    <property type="entry name" value="TNFR_NGFR_2"/>
    <property type="match status" value="2"/>
</dbReference>
<reference evidence="12" key="3">
    <citation type="submission" date="2025-09" db="UniProtKB">
        <authorList>
            <consortium name="Ensembl"/>
        </authorList>
    </citation>
    <scope>IDENTIFICATION</scope>
</reference>
<feature type="transmembrane region" description="Helical" evidence="9">
    <location>
        <begin position="168"/>
        <end position="186"/>
    </location>
</feature>
<keyword evidence="4 7" id="KW-1015">Disulfide bond</keyword>
<feature type="region of interest" description="Disordered" evidence="8">
    <location>
        <begin position="209"/>
        <end position="230"/>
    </location>
</feature>
<keyword evidence="10" id="KW-0732">Signal</keyword>
<evidence type="ECO:0000256" key="2">
    <source>
        <dbReference type="ARBA" id="ARBA00022737"/>
    </source>
</evidence>
<keyword evidence="3 9" id="KW-0472">Membrane</keyword>
<organism evidence="12 13">
    <name type="scientific">Equus asinus</name>
    <name type="common">Donkey</name>
    <name type="synonym">Equus africanus asinus</name>
    <dbReference type="NCBI Taxonomy" id="9793"/>
    <lineage>
        <taxon>Eukaryota</taxon>
        <taxon>Metazoa</taxon>
        <taxon>Chordata</taxon>
        <taxon>Craniata</taxon>
        <taxon>Vertebrata</taxon>
        <taxon>Euteleostomi</taxon>
        <taxon>Mammalia</taxon>
        <taxon>Eutheria</taxon>
        <taxon>Laurasiatheria</taxon>
        <taxon>Perissodactyla</taxon>
        <taxon>Equidae</taxon>
        <taxon>Equus</taxon>
    </lineage>
</organism>
<dbReference type="GO" id="GO:0043065">
    <property type="term" value="P:positive regulation of apoptotic process"/>
    <property type="evidence" value="ECO:0007669"/>
    <property type="project" value="TreeGrafter"/>
</dbReference>
<evidence type="ECO:0000256" key="4">
    <source>
        <dbReference type="ARBA" id="ARBA00023157"/>
    </source>
</evidence>
<dbReference type="GO" id="GO:0009986">
    <property type="term" value="C:cell surface"/>
    <property type="evidence" value="ECO:0007669"/>
    <property type="project" value="TreeGrafter"/>
</dbReference>
<feature type="disulfide bond" evidence="7">
    <location>
        <begin position="137"/>
        <end position="155"/>
    </location>
</feature>
<dbReference type="RefSeq" id="XP_070344536.1">
    <property type="nucleotide sequence ID" value="XM_070488435.1"/>
</dbReference>
<proteinExistence type="predicted"/>
<evidence type="ECO:0000256" key="1">
    <source>
        <dbReference type="ARBA" id="ARBA00004370"/>
    </source>
</evidence>
<dbReference type="AlphaFoldDB" id="A0A9L0JFW1"/>
<dbReference type="PANTHER" id="PTHR46330">
    <property type="entry name" value="TUMOR NECROSIS FACTOR RECEPTOR SUPERFAMILY MEMBER 10B"/>
    <property type="match status" value="1"/>
</dbReference>
<feature type="region of interest" description="Disordered" evidence="8">
    <location>
        <begin position="249"/>
        <end position="297"/>
    </location>
</feature>
<gene>
    <name evidence="12" type="primary">LOC123277946</name>
</gene>
<dbReference type="GO" id="GO:0005886">
    <property type="term" value="C:plasma membrane"/>
    <property type="evidence" value="ECO:0007669"/>
    <property type="project" value="TreeGrafter"/>
</dbReference>
<dbReference type="SMART" id="SM00208">
    <property type="entry name" value="TNFR"/>
    <property type="match status" value="3"/>
</dbReference>
<feature type="domain" description="TNFR-Cys" evidence="11">
    <location>
        <begin position="115"/>
        <end position="155"/>
    </location>
</feature>
<dbReference type="SUPFAM" id="SSF57586">
    <property type="entry name" value="TNF receptor-like"/>
    <property type="match status" value="2"/>
</dbReference>
<keyword evidence="6" id="KW-0325">Glycoprotein</keyword>
<dbReference type="CDD" id="cd15837">
    <property type="entry name" value="TNFRSF26"/>
    <property type="match status" value="1"/>
</dbReference>
<dbReference type="RefSeq" id="XP_070344535.1">
    <property type="nucleotide sequence ID" value="XM_070488434.1"/>
</dbReference>
<feature type="disulfide bond" evidence="7">
    <location>
        <begin position="93"/>
        <end position="106"/>
    </location>
</feature>
<feature type="chain" id="PRO_5040191267" description="TNFR-Cys domain-containing protein" evidence="10">
    <location>
        <begin position="21"/>
        <end position="297"/>
    </location>
</feature>
<evidence type="ECO:0000256" key="7">
    <source>
        <dbReference type="PROSITE-ProRule" id="PRU00206"/>
    </source>
</evidence>
<feature type="disulfide bond" evidence="7">
    <location>
        <begin position="116"/>
        <end position="131"/>
    </location>
</feature>
<dbReference type="Gene3D" id="2.10.50.10">
    <property type="entry name" value="Tumor Necrosis Factor Receptor, subunit A, domain 2"/>
    <property type="match status" value="3"/>
</dbReference>
<sequence>MARRAALALLLLRVQVKVTTETNLVSKQSQVPPGPESCGPDEYWSAGHCCKLCPAGSFVEEHCRSHHTRGKCTPCDRGTFTAHANGLDSCNVCATCSENEEMVAECTSTRDRTCQCQTGRFYRPLGGLEFCSRCSTCPRGSVVLQKCNATADTVCGLAGPGGRHRWCVIGSFLTSLVIMIVTYIYARKREEKGCWGACHRLAVGYSDGGESMLPENSVPGTPLNGNPDAESPFPTMADHSLCNDSLDIVSEASTPTRTPENPVDVCGPQLVAGERSRAPEQSPQAGPSVSPWGRGSR</sequence>
<comment type="subcellular location">
    <subcellularLocation>
        <location evidence="1">Membrane</location>
    </subcellularLocation>
</comment>
<dbReference type="PROSITE" id="PS00652">
    <property type="entry name" value="TNFR_NGFR_1"/>
    <property type="match status" value="1"/>
</dbReference>
<dbReference type="InterPro" id="IPR034062">
    <property type="entry name" value="TNFRSF26_N"/>
</dbReference>
<keyword evidence="5" id="KW-0675">Receptor</keyword>
<accession>A0A9L0JFW1</accession>
<feature type="signal peptide" evidence="10">
    <location>
        <begin position="1"/>
        <end position="20"/>
    </location>
</feature>
<keyword evidence="9" id="KW-0812">Transmembrane</keyword>
<dbReference type="Ensembl" id="ENSEAST00005040166.1">
    <property type="protein sequence ID" value="ENSEASP00005051228.1"/>
    <property type="gene ID" value="ENSEASG00005033231.1"/>
</dbReference>
<feature type="disulfide bond" evidence="7">
    <location>
        <begin position="134"/>
        <end position="147"/>
    </location>
</feature>
<keyword evidence="9" id="KW-1133">Transmembrane helix</keyword>
<dbReference type="GO" id="GO:0036462">
    <property type="term" value="P:TRAIL-activated apoptotic signaling pathway"/>
    <property type="evidence" value="ECO:0007669"/>
    <property type="project" value="TreeGrafter"/>
</dbReference>
<feature type="repeat" description="TNFR-Cys" evidence="7">
    <location>
        <begin position="74"/>
        <end position="114"/>
    </location>
</feature>
<dbReference type="GeneID" id="123277946"/>
<evidence type="ECO:0000259" key="11">
    <source>
        <dbReference type="PROSITE" id="PS50050"/>
    </source>
</evidence>
<evidence type="ECO:0000256" key="8">
    <source>
        <dbReference type="SAM" id="MobiDB-lite"/>
    </source>
</evidence>
<feature type="disulfide bond" evidence="7">
    <location>
        <begin position="75"/>
        <end position="90"/>
    </location>
</feature>
<dbReference type="GeneTree" id="ENSGT00930000151070"/>
<reference evidence="12 13" key="1">
    <citation type="journal article" date="2020" name="Nat. Commun.">
        <title>Donkey genomes provide new insights into domestication and selection for coat color.</title>
        <authorList>
            <person name="Wang"/>
            <person name="C."/>
            <person name="Li"/>
            <person name="H."/>
            <person name="Guo"/>
            <person name="Y."/>
            <person name="Huang"/>
            <person name="J."/>
            <person name="Sun"/>
            <person name="Y."/>
            <person name="Min"/>
            <person name="J."/>
            <person name="Wang"/>
            <person name="J."/>
            <person name="Fang"/>
            <person name="X."/>
            <person name="Zhao"/>
            <person name="Z."/>
            <person name="Wang"/>
            <person name="S."/>
            <person name="Zhang"/>
            <person name="Y."/>
            <person name="Liu"/>
            <person name="Q."/>
            <person name="Jiang"/>
            <person name="Q."/>
            <person name="Wang"/>
            <person name="X."/>
            <person name="Guo"/>
            <person name="Y."/>
            <person name="Yang"/>
            <person name="C."/>
            <person name="Wang"/>
            <person name="Y."/>
            <person name="Tian"/>
            <person name="F."/>
            <person name="Zhuang"/>
            <person name="G."/>
            <person name="Fan"/>
            <person name="Y."/>
            <person name="Gao"/>
            <person name="Q."/>
            <person name="Li"/>
            <person name="Y."/>
            <person name="Ju"/>
            <person name="Z."/>
            <person name="Li"/>
            <person name="J."/>
            <person name="Li"/>
            <person name="R."/>
            <person name="Hou"/>
            <person name="M."/>
            <person name="Yang"/>
            <person name="G."/>
            <person name="Liu"/>
            <person name="G."/>
            <person name="Liu"/>
            <person name="W."/>
            <person name="Guo"/>
            <person name="J."/>
            <person name="Pan"/>
            <person name="S."/>
            <person name="Fan"/>
            <person name="G."/>
            <person name="Zhang"/>
            <person name="W."/>
            <person name="Zhang"/>
            <person name="R."/>
            <person name="Yu"/>
            <person name="J."/>
            <person name="Zhang"/>
            <person name="X."/>
            <person name="Yin"/>
            <person name="Q."/>
            <person name="Ji"/>
            <person name="C."/>
            <person name="Jin"/>
            <person name="Y."/>
            <person name="Yue"/>
            <person name="G."/>
            <person name="Liu"/>
            <person name="M."/>
            <person name="Xu"/>
            <person name="J."/>
            <person name="Liu"/>
            <person name="S."/>
            <person name="Jordana"/>
            <person name="J."/>
            <person name="Noce"/>
            <person name="A."/>
            <person name="Amills"/>
            <person name="M."/>
            <person name="Wu"/>
            <person name="D.D."/>
            <person name="Li"/>
            <person name="S."/>
            <person name="Zhou"/>
            <person name="X. and Zhong"/>
            <person name="J."/>
        </authorList>
    </citation>
    <scope>NUCLEOTIDE SEQUENCE [LARGE SCALE GENOMIC DNA]</scope>
</reference>
<feature type="disulfide bond" evidence="7">
    <location>
        <begin position="96"/>
        <end position="114"/>
    </location>
</feature>
<feature type="domain" description="TNFR-Cys" evidence="11">
    <location>
        <begin position="74"/>
        <end position="114"/>
    </location>
</feature>
<dbReference type="PANTHER" id="PTHR46330:SF16">
    <property type="entry name" value="TUMOR NECROSIS FACTOR RECEPTOR SUPERFAMILY MEMBER 22"/>
    <property type="match status" value="1"/>
</dbReference>
<dbReference type="Pfam" id="PF00020">
    <property type="entry name" value="TNFR_c6"/>
    <property type="match status" value="2"/>
</dbReference>
<evidence type="ECO:0000256" key="6">
    <source>
        <dbReference type="ARBA" id="ARBA00023180"/>
    </source>
</evidence>
<evidence type="ECO:0000256" key="5">
    <source>
        <dbReference type="ARBA" id="ARBA00023170"/>
    </source>
</evidence>